<accession>A0A673XHB5</accession>
<sequence>AEFSIIWPSHQKNVYSTLTPIFRAEQYPKDYYESVLQILTVLSRACLFKQPLLVHAHQQIQFIQDFVAVYAKYDIPLEKIRNLRPFLVKHCKQGGALPENESSLRQTHLPRVLKHNSSFSLSFIAGVENQYFLVDVIFMDR</sequence>
<dbReference type="InParanoid" id="A0A673XHB5"/>
<dbReference type="Ensembl" id="ENSSTUT00000024785.1">
    <property type="protein sequence ID" value="ENSSTUP00000023630.1"/>
    <property type="gene ID" value="ENSSTUG00000010306.1"/>
</dbReference>
<reference evidence="1" key="1">
    <citation type="submission" date="2025-08" db="UniProtKB">
        <authorList>
            <consortium name="Ensembl"/>
        </authorList>
    </citation>
    <scope>IDENTIFICATION</scope>
</reference>
<evidence type="ECO:0000313" key="1">
    <source>
        <dbReference type="Ensembl" id="ENSSTUP00000023630.1"/>
    </source>
</evidence>
<name>A0A673XHB5_SALTR</name>
<protein>
    <submittedName>
        <fullName evidence="1">Uncharacterized protein</fullName>
    </submittedName>
</protein>
<organism evidence="1 2">
    <name type="scientific">Salmo trutta</name>
    <name type="common">Brown trout</name>
    <dbReference type="NCBI Taxonomy" id="8032"/>
    <lineage>
        <taxon>Eukaryota</taxon>
        <taxon>Metazoa</taxon>
        <taxon>Chordata</taxon>
        <taxon>Craniata</taxon>
        <taxon>Vertebrata</taxon>
        <taxon>Euteleostomi</taxon>
        <taxon>Actinopterygii</taxon>
        <taxon>Neopterygii</taxon>
        <taxon>Teleostei</taxon>
        <taxon>Protacanthopterygii</taxon>
        <taxon>Salmoniformes</taxon>
        <taxon>Salmonidae</taxon>
        <taxon>Salmoninae</taxon>
        <taxon>Salmo</taxon>
    </lineage>
</organism>
<dbReference type="AlphaFoldDB" id="A0A673XHB5"/>
<keyword evidence="2" id="KW-1185">Reference proteome</keyword>
<dbReference type="Proteomes" id="UP000472277">
    <property type="component" value="Chromosome 27"/>
</dbReference>
<evidence type="ECO:0000313" key="2">
    <source>
        <dbReference type="Proteomes" id="UP000472277"/>
    </source>
</evidence>
<proteinExistence type="predicted"/>
<dbReference type="GeneTree" id="ENSGT00940000177189"/>
<reference evidence="1" key="2">
    <citation type="submission" date="2025-09" db="UniProtKB">
        <authorList>
            <consortium name="Ensembl"/>
        </authorList>
    </citation>
    <scope>IDENTIFICATION</scope>
</reference>